<reference evidence="2" key="1">
    <citation type="journal article" date="2022" name="Int. J. Mol. Sci.">
        <title>Draft Genome of Tanacetum Coccineum: Genomic Comparison of Closely Related Tanacetum-Family Plants.</title>
        <authorList>
            <person name="Yamashiro T."/>
            <person name="Shiraishi A."/>
            <person name="Nakayama K."/>
            <person name="Satake H."/>
        </authorList>
    </citation>
    <scope>NUCLEOTIDE SEQUENCE</scope>
</reference>
<dbReference type="Proteomes" id="UP001151760">
    <property type="component" value="Unassembled WGS sequence"/>
</dbReference>
<evidence type="ECO:0000259" key="1">
    <source>
        <dbReference type="PROSITE" id="PS50994"/>
    </source>
</evidence>
<dbReference type="SUPFAM" id="SSF53098">
    <property type="entry name" value="Ribonuclease H-like"/>
    <property type="match status" value="1"/>
</dbReference>
<gene>
    <name evidence="2" type="ORF">Tco_0682430</name>
</gene>
<dbReference type="EMBL" id="BQNB010009749">
    <property type="protein sequence ID" value="GJS67865.1"/>
    <property type="molecule type" value="Genomic_DNA"/>
</dbReference>
<dbReference type="PROSITE" id="PS50994">
    <property type="entry name" value="INTEGRASE"/>
    <property type="match status" value="1"/>
</dbReference>
<dbReference type="InterPro" id="IPR039537">
    <property type="entry name" value="Retrotran_Ty1/copia-like"/>
</dbReference>
<reference evidence="2" key="2">
    <citation type="submission" date="2022-01" db="EMBL/GenBank/DDBJ databases">
        <authorList>
            <person name="Yamashiro T."/>
            <person name="Shiraishi A."/>
            <person name="Satake H."/>
            <person name="Nakayama K."/>
        </authorList>
    </citation>
    <scope>NUCLEOTIDE SEQUENCE</scope>
</reference>
<dbReference type="InterPro" id="IPR036397">
    <property type="entry name" value="RNaseH_sf"/>
</dbReference>
<organism evidence="2 3">
    <name type="scientific">Tanacetum coccineum</name>
    <dbReference type="NCBI Taxonomy" id="301880"/>
    <lineage>
        <taxon>Eukaryota</taxon>
        <taxon>Viridiplantae</taxon>
        <taxon>Streptophyta</taxon>
        <taxon>Embryophyta</taxon>
        <taxon>Tracheophyta</taxon>
        <taxon>Spermatophyta</taxon>
        <taxon>Magnoliopsida</taxon>
        <taxon>eudicotyledons</taxon>
        <taxon>Gunneridae</taxon>
        <taxon>Pentapetalae</taxon>
        <taxon>asterids</taxon>
        <taxon>campanulids</taxon>
        <taxon>Asterales</taxon>
        <taxon>Asteraceae</taxon>
        <taxon>Asteroideae</taxon>
        <taxon>Anthemideae</taxon>
        <taxon>Anthemidinae</taxon>
        <taxon>Tanacetum</taxon>
    </lineage>
</organism>
<comment type="caution">
    <text evidence="2">The sequence shown here is derived from an EMBL/GenBank/DDBJ whole genome shotgun (WGS) entry which is preliminary data.</text>
</comment>
<dbReference type="Gene3D" id="3.30.420.10">
    <property type="entry name" value="Ribonuclease H-like superfamily/Ribonuclease H"/>
    <property type="match status" value="1"/>
</dbReference>
<evidence type="ECO:0000313" key="3">
    <source>
        <dbReference type="Proteomes" id="UP001151760"/>
    </source>
</evidence>
<dbReference type="InterPro" id="IPR012337">
    <property type="entry name" value="RNaseH-like_sf"/>
</dbReference>
<dbReference type="InterPro" id="IPR057670">
    <property type="entry name" value="SH3_retrovirus"/>
</dbReference>
<dbReference type="PANTHER" id="PTHR42648">
    <property type="entry name" value="TRANSPOSASE, PUTATIVE-RELATED"/>
    <property type="match status" value="1"/>
</dbReference>
<sequence>MVDKEADFNPTKDIEELERFLANEPQSHFMEIQVHSVMTKPEPFIHTQQMSPLYEIFESYKSSTKPFKVDREMKSPSRLSLQGDVIRDGLDHVNLVIRLPLEHGISMVIRLVLGIVEINHYDLVSLPSNSILVNFCDEKGILQNFSSPYTPKQNGVAERKNITLIEAARTMLSGSIFSKQYWSEAIATACYTQNMSTVVKRHLKTPYEIFRGRLSNIDFLHVFGCPIFSHNHKDHLEKFNEKGDDGYFLRYSLVSKAFRVFNTRRQQTEETYHIIFDESTEAIKYKVDSKSVQYIEPYKKHEPIVTEVDASLDHDKADQTDQLDQNDLMDQNDHPVQADEILNDDEPEHSNHNNDNHIINNLPNTKDVQIIEPLSSPTKDTLAPNVVSLI</sequence>
<feature type="domain" description="Integrase catalytic" evidence="1">
    <location>
        <begin position="48"/>
        <end position="214"/>
    </location>
</feature>
<accession>A0ABQ4XS74</accession>
<dbReference type="PANTHER" id="PTHR42648:SF32">
    <property type="entry name" value="RIBONUCLEASE H-LIKE DOMAIN, GAG-PRE-INTEGRASE DOMAIN PROTEIN-RELATED"/>
    <property type="match status" value="1"/>
</dbReference>
<keyword evidence="3" id="KW-1185">Reference proteome</keyword>
<protein>
    <submittedName>
        <fullName evidence="2">Retrovirus-related pol polyprotein from transposon TNT 1-94</fullName>
    </submittedName>
</protein>
<proteinExistence type="predicted"/>
<name>A0ABQ4XS74_9ASTR</name>
<dbReference type="InterPro" id="IPR001584">
    <property type="entry name" value="Integrase_cat-core"/>
</dbReference>
<dbReference type="Pfam" id="PF25597">
    <property type="entry name" value="SH3_retrovirus"/>
    <property type="match status" value="1"/>
</dbReference>
<evidence type="ECO:0000313" key="2">
    <source>
        <dbReference type="EMBL" id="GJS67865.1"/>
    </source>
</evidence>